<evidence type="ECO:0000313" key="5">
    <source>
        <dbReference type="EnsemblPlants" id="Pp3c21_16610V3.1"/>
    </source>
</evidence>
<accession>A0A2K1ISA3</accession>
<feature type="region of interest" description="Disordered" evidence="2">
    <location>
        <begin position="327"/>
        <end position="367"/>
    </location>
</feature>
<reference evidence="4 6" key="2">
    <citation type="journal article" date="2018" name="Plant J.">
        <title>The Physcomitrella patens chromosome-scale assembly reveals moss genome structure and evolution.</title>
        <authorList>
            <person name="Lang D."/>
            <person name="Ullrich K.K."/>
            <person name="Murat F."/>
            <person name="Fuchs J."/>
            <person name="Jenkins J."/>
            <person name="Haas F.B."/>
            <person name="Piednoel M."/>
            <person name="Gundlach H."/>
            <person name="Van Bel M."/>
            <person name="Meyberg R."/>
            <person name="Vives C."/>
            <person name="Morata J."/>
            <person name="Symeonidi A."/>
            <person name="Hiss M."/>
            <person name="Muchero W."/>
            <person name="Kamisugi Y."/>
            <person name="Saleh O."/>
            <person name="Blanc G."/>
            <person name="Decker E.L."/>
            <person name="van Gessel N."/>
            <person name="Grimwood J."/>
            <person name="Hayes R.D."/>
            <person name="Graham S.W."/>
            <person name="Gunter L.E."/>
            <person name="McDaniel S.F."/>
            <person name="Hoernstein S.N.W."/>
            <person name="Larsson A."/>
            <person name="Li F.W."/>
            <person name="Perroud P.F."/>
            <person name="Phillips J."/>
            <person name="Ranjan P."/>
            <person name="Rokshar D.S."/>
            <person name="Rothfels C.J."/>
            <person name="Schneider L."/>
            <person name="Shu S."/>
            <person name="Stevenson D.W."/>
            <person name="Thummler F."/>
            <person name="Tillich M."/>
            <person name="Villarreal Aguilar J.C."/>
            <person name="Widiez T."/>
            <person name="Wong G.K."/>
            <person name="Wymore A."/>
            <person name="Zhang Y."/>
            <person name="Zimmer A.D."/>
            <person name="Quatrano R.S."/>
            <person name="Mayer K.F.X."/>
            <person name="Goodstein D."/>
            <person name="Casacuberta J.M."/>
            <person name="Vandepoele K."/>
            <person name="Reski R."/>
            <person name="Cuming A.C."/>
            <person name="Tuskan G.A."/>
            <person name="Maumus F."/>
            <person name="Salse J."/>
            <person name="Schmutz J."/>
            <person name="Rensing S.A."/>
        </authorList>
    </citation>
    <scope>NUCLEOTIDE SEQUENCE [LARGE SCALE GENOMIC DNA]</scope>
    <source>
        <strain evidence="5 6">cv. Gransden 2004</strain>
    </source>
</reference>
<organism evidence="4">
    <name type="scientific">Physcomitrium patens</name>
    <name type="common">Spreading-leaved earth moss</name>
    <name type="synonym">Physcomitrella patens</name>
    <dbReference type="NCBI Taxonomy" id="3218"/>
    <lineage>
        <taxon>Eukaryota</taxon>
        <taxon>Viridiplantae</taxon>
        <taxon>Streptophyta</taxon>
        <taxon>Embryophyta</taxon>
        <taxon>Bryophyta</taxon>
        <taxon>Bryophytina</taxon>
        <taxon>Bryopsida</taxon>
        <taxon>Funariidae</taxon>
        <taxon>Funariales</taxon>
        <taxon>Funariaceae</taxon>
        <taxon>Physcomitrium</taxon>
    </lineage>
</organism>
<dbReference type="RefSeq" id="XP_024359973.1">
    <property type="nucleotide sequence ID" value="XM_024504205.2"/>
</dbReference>
<dbReference type="Gramene" id="Pp3c21_16610V3.1">
    <property type="protein sequence ID" value="Pp3c21_16610V3.1"/>
    <property type="gene ID" value="Pp3c21_16610"/>
</dbReference>
<dbReference type="GeneID" id="112274548"/>
<dbReference type="Gene3D" id="3.40.50.1460">
    <property type="match status" value="1"/>
</dbReference>
<evidence type="ECO:0000313" key="4">
    <source>
        <dbReference type="EMBL" id="PNR32155.1"/>
    </source>
</evidence>
<reference evidence="4 6" key="1">
    <citation type="journal article" date="2008" name="Science">
        <title>The Physcomitrella genome reveals evolutionary insights into the conquest of land by plants.</title>
        <authorList>
            <person name="Rensing S."/>
            <person name="Lang D."/>
            <person name="Zimmer A."/>
            <person name="Terry A."/>
            <person name="Salamov A."/>
            <person name="Shapiro H."/>
            <person name="Nishiyama T."/>
            <person name="Perroud P.-F."/>
            <person name="Lindquist E."/>
            <person name="Kamisugi Y."/>
            <person name="Tanahashi T."/>
            <person name="Sakakibara K."/>
            <person name="Fujita T."/>
            <person name="Oishi K."/>
            <person name="Shin-I T."/>
            <person name="Kuroki Y."/>
            <person name="Toyoda A."/>
            <person name="Suzuki Y."/>
            <person name="Hashimoto A."/>
            <person name="Yamaguchi K."/>
            <person name="Sugano A."/>
            <person name="Kohara Y."/>
            <person name="Fujiyama A."/>
            <person name="Anterola A."/>
            <person name="Aoki S."/>
            <person name="Ashton N."/>
            <person name="Barbazuk W.B."/>
            <person name="Barker E."/>
            <person name="Bennetzen J."/>
            <person name="Bezanilla M."/>
            <person name="Blankenship R."/>
            <person name="Cho S.H."/>
            <person name="Dutcher S."/>
            <person name="Estelle M."/>
            <person name="Fawcett J.A."/>
            <person name="Gundlach H."/>
            <person name="Hanada K."/>
            <person name="Heyl A."/>
            <person name="Hicks K.A."/>
            <person name="Hugh J."/>
            <person name="Lohr M."/>
            <person name="Mayer K."/>
            <person name="Melkozernov A."/>
            <person name="Murata T."/>
            <person name="Nelson D."/>
            <person name="Pils B."/>
            <person name="Prigge M."/>
            <person name="Reiss B."/>
            <person name="Renner T."/>
            <person name="Rombauts S."/>
            <person name="Rushton P."/>
            <person name="Sanderfoot A."/>
            <person name="Schween G."/>
            <person name="Shiu S.-H."/>
            <person name="Stueber K."/>
            <person name="Theodoulou F.L."/>
            <person name="Tu H."/>
            <person name="Van de Peer Y."/>
            <person name="Verrier P.J."/>
            <person name="Waters E."/>
            <person name="Wood A."/>
            <person name="Yang L."/>
            <person name="Cove D."/>
            <person name="Cuming A."/>
            <person name="Hasebe M."/>
            <person name="Lucas S."/>
            <person name="Mishler D.B."/>
            <person name="Reski R."/>
            <person name="Grigoriev I."/>
            <person name="Quatrano R.S."/>
            <person name="Boore J.L."/>
        </authorList>
    </citation>
    <scope>NUCLEOTIDE SEQUENCE [LARGE SCALE GENOMIC DNA]</scope>
    <source>
        <strain evidence="5 6">cv. Gransden 2004</strain>
    </source>
</reference>
<comment type="similarity">
    <text evidence="1">Belongs to the peptidase C14B family.</text>
</comment>
<dbReference type="EnsemblPlants" id="Pp3c21_16610V3.1">
    <property type="protein sequence ID" value="Pp3c21_16610V3.1"/>
    <property type="gene ID" value="Pp3c21_16610"/>
</dbReference>
<dbReference type="Gene3D" id="3.40.50.12660">
    <property type="match status" value="1"/>
</dbReference>
<sequence length="694" mass="76913">MPTKKALLVGINYEGQPHHALRGCWKDVERMGECLVSRYGFPKESICTLVDRPGTSPDLMPTGEIIRRKLEELTRDLKWGDCIVFHFSGHGLQMPPEGEPDETGMKEAVVPVDANMITDDDFRILVDKIPDGVFFTFIADCCHSGGLIAHCEQQVGSVHTKPVSILSTLGPQQKEEEEAPNSIEIVIDEEMMMQILATMLGSTPSADQSVSLLEILAVMQTNQSVPQEVSLLDLVALYISSQQGQNMDMSDVLESMVGAEEMNATDNQRGLFVATRSLHQDKQLKKDRIQSILAKTKAYNIERLLRVNGGHRSMSMEFRGPSAGFAGQYEHQNYNRSPYDNSQPAAPSHNYGYPPPPGAHHYPNSDAPWQRPSLHHTVSAPAAYNYLHTDTSYTSSDNPFGPHPSMQRWGSDLGGTYGAGHDRHIGQNIHGDMAIYPPPWAKHAPEDRYAAPNFGNSHEGFRGSYNGNLETVQPGAWPYGGANLGQSSGRYDANLATSKYTSKRSMPVHAVTQMLSARAGHTVEPGNICANLYDLFGDKSSVTCKEIVHTVFNGLRSKGGSKREILKRISSKSIDFLSAKLHSSSLRDSNYQQQTATRDLTDATPENLSHIPKRPDRCILITACQSDETASEHRNEIHGAFTKTLLDIVDEHKGPLDNHRLVYECRQRLARKPYGQHPCLYSTPAQAHHVFICY</sequence>
<proteinExistence type="inferred from homology"/>
<dbReference type="GO" id="GO:0006508">
    <property type="term" value="P:proteolysis"/>
    <property type="evidence" value="ECO:0000318"/>
    <property type="project" value="GO_Central"/>
</dbReference>
<feature type="domain" description="Peptidase C14 caspase" evidence="3">
    <location>
        <begin position="583"/>
        <end position="684"/>
    </location>
</feature>
<dbReference type="Proteomes" id="UP000006727">
    <property type="component" value="Chromosome 21"/>
</dbReference>
<dbReference type="KEGG" id="ppp:112274548"/>
<dbReference type="Pfam" id="PF00656">
    <property type="entry name" value="Peptidase_C14"/>
    <property type="match status" value="2"/>
</dbReference>
<dbReference type="EMBL" id="ABEU02000021">
    <property type="protein sequence ID" value="PNR32155.1"/>
    <property type="molecule type" value="Genomic_DNA"/>
</dbReference>
<dbReference type="PANTHER" id="PTHR48104:SF30">
    <property type="entry name" value="METACASPASE-1"/>
    <property type="match status" value="1"/>
</dbReference>
<dbReference type="InterPro" id="IPR050452">
    <property type="entry name" value="Metacaspase"/>
</dbReference>
<name>A0A2K1ISA3_PHYPA</name>
<dbReference type="AlphaFoldDB" id="A0A2K1ISA3"/>
<protein>
    <recommendedName>
        <fullName evidence="3">Peptidase C14 caspase domain-containing protein</fullName>
    </recommendedName>
</protein>
<dbReference type="Gramene" id="Pp3c21_16610V3.2">
    <property type="protein sequence ID" value="Pp3c21_16610V3.2"/>
    <property type="gene ID" value="Pp3c21_16610"/>
</dbReference>
<gene>
    <name evidence="5" type="primary">LOC112274548</name>
    <name evidence="4" type="ORF">PHYPA_026280</name>
</gene>
<dbReference type="PANTHER" id="PTHR48104">
    <property type="entry name" value="METACASPASE-4"/>
    <property type="match status" value="1"/>
</dbReference>
<evidence type="ECO:0000256" key="1">
    <source>
        <dbReference type="ARBA" id="ARBA00009005"/>
    </source>
</evidence>
<evidence type="ECO:0000256" key="2">
    <source>
        <dbReference type="SAM" id="MobiDB-lite"/>
    </source>
</evidence>
<feature type="domain" description="Peptidase C14 caspase" evidence="3">
    <location>
        <begin position="4"/>
        <end position="203"/>
    </location>
</feature>
<dbReference type="InterPro" id="IPR011600">
    <property type="entry name" value="Pept_C14_caspase"/>
</dbReference>
<dbReference type="GO" id="GO:0005737">
    <property type="term" value="C:cytoplasm"/>
    <property type="evidence" value="ECO:0000318"/>
    <property type="project" value="GO_Central"/>
</dbReference>
<evidence type="ECO:0000313" key="6">
    <source>
        <dbReference type="Proteomes" id="UP000006727"/>
    </source>
</evidence>
<keyword evidence="6" id="KW-1185">Reference proteome</keyword>
<feature type="compositionally biased region" description="Polar residues" evidence="2">
    <location>
        <begin position="330"/>
        <end position="345"/>
    </location>
</feature>
<reference evidence="5" key="3">
    <citation type="submission" date="2020-12" db="UniProtKB">
        <authorList>
            <consortium name="EnsemblPlants"/>
        </authorList>
    </citation>
    <scope>IDENTIFICATION</scope>
</reference>
<evidence type="ECO:0000259" key="3">
    <source>
        <dbReference type="Pfam" id="PF00656"/>
    </source>
</evidence>
<dbReference type="EnsemblPlants" id="Pp3c21_16610V3.2">
    <property type="protein sequence ID" value="Pp3c21_16610V3.2"/>
    <property type="gene ID" value="Pp3c21_16610"/>
</dbReference>
<dbReference type="GO" id="GO:0004197">
    <property type="term" value="F:cysteine-type endopeptidase activity"/>
    <property type="evidence" value="ECO:0000318"/>
    <property type="project" value="GO_Central"/>
</dbReference>
<dbReference type="PaxDb" id="3218-PP1S373_25V6.1"/>